<gene>
    <name evidence="1" type="ORF">A5628_07100</name>
</gene>
<reference evidence="1 2" key="1">
    <citation type="submission" date="2016-06" db="EMBL/GenBank/DDBJ databases">
        <authorList>
            <person name="Sutton G."/>
            <person name="Brinkac L."/>
            <person name="Sanka R."/>
            <person name="Adams M."/>
            <person name="Lau E."/>
            <person name="Garcia-Basteiro A."/>
            <person name="Lopez-Varela E."/>
            <person name="Palencia S."/>
        </authorList>
    </citation>
    <scope>NUCLEOTIDE SEQUENCE [LARGE SCALE GENOMIC DNA]</scope>
    <source>
        <strain evidence="1 2">1164983.0</strain>
    </source>
</reference>
<protein>
    <submittedName>
        <fullName evidence="1">Uncharacterized protein</fullName>
    </submittedName>
</protein>
<accession>A0A853M3G0</accession>
<comment type="caution">
    <text evidence="1">The sequence shown here is derived from an EMBL/GenBank/DDBJ whole genome shotgun (WGS) entry which is preliminary data.</text>
</comment>
<name>A0A853M3G0_9MYCO</name>
<dbReference type="Proteomes" id="UP000093894">
    <property type="component" value="Unassembled WGS sequence"/>
</dbReference>
<dbReference type="AlphaFoldDB" id="A0A853M3G0"/>
<sequence length="91" mass="9812">MMTEPMHVDGNAAAGAFAEVLGFDVTTAMLTCGKCRRTGAFAESHVYHRGPGIVVRCACCGDVLARLVQTPTDVWLDFRGAQSWRVPISAR</sequence>
<dbReference type="Pfam" id="PF20120">
    <property type="entry name" value="DUF6510"/>
    <property type="match status" value="1"/>
</dbReference>
<proteinExistence type="predicted"/>
<evidence type="ECO:0000313" key="2">
    <source>
        <dbReference type="Proteomes" id="UP000093894"/>
    </source>
</evidence>
<dbReference type="InterPro" id="IPR045423">
    <property type="entry name" value="DUF6510"/>
</dbReference>
<evidence type="ECO:0000313" key="1">
    <source>
        <dbReference type="EMBL" id="OBJ60805.1"/>
    </source>
</evidence>
<dbReference type="RefSeq" id="WP_065057106.1">
    <property type="nucleotide sequence ID" value="NZ_LZKW01000483.1"/>
</dbReference>
<organism evidence="1 2">
    <name type="scientific">Mycobacterium colombiense</name>
    <dbReference type="NCBI Taxonomy" id="339268"/>
    <lineage>
        <taxon>Bacteria</taxon>
        <taxon>Bacillati</taxon>
        <taxon>Actinomycetota</taxon>
        <taxon>Actinomycetes</taxon>
        <taxon>Mycobacteriales</taxon>
        <taxon>Mycobacteriaceae</taxon>
        <taxon>Mycobacterium</taxon>
        <taxon>Mycobacterium avium complex (MAC)</taxon>
    </lineage>
</organism>
<dbReference type="EMBL" id="LZLG01000066">
    <property type="protein sequence ID" value="OBJ60805.1"/>
    <property type="molecule type" value="Genomic_DNA"/>
</dbReference>